<organism evidence="2 3">
    <name type="scientific">Nocardia uniformis</name>
    <dbReference type="NCBI Taxonomy" id="53432"/>
    <lineage>
        <taxon>Bacteria</taxon>
        <taxon>Bacillati</taxon>
        <taxon>Actinomycetota</taxon>
        <taxon>Actinomycetes</taxon>
        <taxon>Mycobacteriales</taxon>
        <taxon>Nocardiaceae</taxon>
        <taxon>Nocardia</taxon>
    </lineage>
</organism>
<proteinExistence type="predicted"/>
<accession>A0A849CJC4</accession>
<dbReference type="InterPro" id="IPR037401">
    <property type="entry name" value="SnoaL-like"/>
</dbReference>
<feature type="domain" description="SnoaL-like" evidence="1">
    <location>
        <begin position="5"/>
        <end position="112"/>
    </location>
</feature>
<dbReference type="Gene3D" id="3.10.450.50">
    <property type="match status" value="1"/>
</dbReference>
<evidence type="ECO:0000259" key="1">
    <source>
        <dbReference type="Pfam" id="PF12680"/>
    </source>
</evidence>
<keyword evidence="3" id="KW-1185">Reference proteome</keyword>
<dbReference type="SUPFAM" id="SSF54427">
    <property type="entry name" value="NTF2-like"/>
    <property type="match status" value="1"/>
</dbReference>
<dbReference type="Pfam" id="PF12680">
    <property type="entry name" value="SnoaL_2"/>
    <property type="match status" value="1"/>
</dbReference>
<name>A0A849CJC4_9NOCA</name>
<reference evidence="2 3" key="1">
    <citation type="submission" date="2020-05" db="EMBL/GenBank/DDBJ databases">
        <title>MicrobeNet Type strains.</title>
        <authorList>
            <person name="Nicholson A.C."/>
        </authorList>
    </citation>
    <scope>NUCLEOTIDE SEQUENCE [LARGE SCALE GENOMIC DNA]</scope>
    <source>
        <strain evidence="2 3">JCM 3224</strain>
    </source>
</reference>
<protein>
    <submittedName>
        <fullName evidence="2">Nuclear transport factor 2 family protein</fullName>
    </submittedName>
</protein>
<comment type="caution">
    <text evidence="2">The sequence shown here is derived from an EMBL/GenBank/DDBJ whole genome shotgun (WGS) entry which is preliminary data.</text>
</comment>
<dbReference type="EMBL" id="JABELX010000014">
    <property type="protein sequence ID" value="NNH74421.1"/>
    <property type="molecule type" value="Genomic_DNA"/>
</dbReference>
<dbReference type="PANTHER" id="PTHR41252:SF1">
    <property type="entry name" value="BLR2505 PROTEIN"/>
    <property type="match status" value="1"/>
</dbReference>
<gene>
    <name evidence="2" type="ORF">HLB23_32015</name>
</gene>
<dbReference type="InterPro" id="IPR032710">
    <property type="entry name" value="NTF2-like_dom_sf"/>
</dbReference>
<sequence length="135" mass="15006">MLENFYAAEAAYIRGDAGIEAMTDYLAADVLMAQAPALPYGGDWRGRDDFARFLTAFGDAWSALEFIEQRFVADIDTVAVYSRGRLTARASGRVLETELVQWITFRDGLITAFRPFYLDTAGVLATLDTGGFRRD</sequence>
<dbReference type="Proteomes" id="UP000586827">
    <property type="component" value="Unassembled WGS sequence"/>
</dbReference>
<evidence type="ECO:0000313" key="3">
    <source>
        <dbReference type="Proteomes" id="UP000586827"/>
    </source>
</evidence>
<dbReference type="PANTHER" id="PTHR41252">
    <property type="entry name" value="BLR2505 PROTEIN"/>
    <property type="match status" value="1"/>
</dbReference>
<evidence type="ECO:0000313" key="2">
    <source>
        <dbReference type="EMBL" id="NNH74421.1"/>
    </source>
</evidence>
<dbReference type="AlphaFoldDB" id="A0A849CJC4"/>